<organism evidence="1 2">
    <name type="scientific">Eubacterium segne</name>
    <dbReference type="NCBI Taxonomy" id="2763045"/>
    <lineage>
        <taxon>Bacteria</taxon>
        <taxon>Bacillati</taxon>
        <taxon>Bacillota</taxon>
        <taxon>Clostridia</taxon>
        <taxon>Eubacteriales</taxon>
        <taxon>Eubacteriaceae</taxon>
        <taxon>Eubacterium</taxon>
    </lineage>
</organism>
<name>A0ABR7F4N7_9FIRM</name>
<dbReference type="RefSeq" id="WP_021951860.1">
    <property type="nucleotide sequence ID" value="NZ_JACOOZ010000008.1"/>
</dbReference>
<sequence length="137" mass="15133">MATVKELIKKESNGSISFGNYDLPEKKKLADFEVAGDLYKVKTWNEMTKLERNGTFVYESIPGTAVNVFKETADEVTFFVEGTGQTQITLELESNKEYSVFVDDKDLGVSKTDVGGKITFDVDLQKGSMTVVKVVAA</sequence>
<gene>
    <name evidence="1" type="ORF">H8S00_11415</name>
</gene>
<comment type="caution">
    <text evidence="1">The sequence shown here is derived from an EMBL/GenBank/DDBJ whole genome shotgun (WGS) entry which is preliminary data.</text>
</comment>
<reference evidence="1 2" key="1">
    <citation type="submission" date="2020-08" db="EMBL/GenBank/DDBJ databases">
        <title>Genome public.</title>
        <authorList>
            <person name="Liu C."/>
            <person name="Sun Q."/>
        </authorList>
    </citation>
    <scope>NUCLEOTIDE SEQUENCE [LARGE SCALE GENOMIC DNA]</scope>
    <source>
        <strain evidence="1 2">BX4</strain>
    </source>
</reference>
<evidence type="ECO:0000313" key="2">
    <source>
        <dbReference type="Proteomes" id="UP000597877"/>
    </source>
</evidence>
<keyword evidence="2" id="KW-1185">Reference proteome</keyword>
<accession>A0ABR7F4N7</accession>
<protein>
    <submittedName>
        <fullName evidence="1">Endosialidase</fullName>
    </submittedName>
</protein>
<dbReference type="Proteomes" id="UP000597877">
    <property type="component" value="Unassembled WGS sequence"/>
</dbReference>
<proteinExistence type="predicted"/>
<dbReference type="EMBL" id="JACOOZ010000008">
    <property type="protein sequence ID" value="MBC5668578.1"/>
    <property type="molecule type" value="Genomic_DNA"/>
</dbReference>
<evidence type="ECO:0000313" key="1">
    <source>
        <dbReference type="EMBL" id="MBC5668578.1"/>
    </source>
</evidence>